<feature type="region of interest" description="Disordered" evidence="1">
    <location>
        <begin position="362"/>
        <end position="394"/>
    </location>
</feature>
<dbReference type="PROSITE" id="PS50126">
    <property type="entry name" value="S1"/>
    <property type="match status" value="4"/>
</dbReference>
<dbReference type="AlphaFoldDB" id="A0A1G2K706"/>
<dbReference type="Gene3D" id="2.40.50.140">
    <property type="entry name" value="Nucleic acid-binding proteins"/>
    <property type="match status" value="4"/>
</dbReference>
<dbReference type="SUPFAM" id="SSF50249">
    <property type="entry name" value="Nucleic acid-binding proteins"/>
    <property type="match status" value="4"/>
</dbReference>
<feature type="domain" description="S1 motif" evidence="2">
    <location>
        <begin position="210"/>
        <end position="277"/>
    </location>
</feature>
<dbReference type="InterPro" id="IPR012340">
    <property type="entry name" value="NA-bd_OB-fold"/>
</dbReference>
<dbReference type="PANTHER" id="PTHR47559">
    <property type="entry name" value="OS03G0844900 PROTEIN"/>
    <property type="match status" value="1"/>
</dbReference>
<feature type="compositionally biased region" description="Basic and acidic residues" evidence="1">
    <location>
        <begin position="366"/>
        <end position="394"/>
    </location>
</feature>
<feature type="domain" description="S1 motif" evidence="2">
    <location>
        <begin position="294"/>
        <end position="361"/>
    </location>
</feature>
<evidence type="ECO:0000259" key="2">
    <source>
        <dbReference type="PROSITE" id="PS50126"/>
    </source>
</evidence>
<dbReference type="CDD" id="cd00164">
    <property type="entry name" value="S1_like"/>
    <property type="match status" value="1"/>
</dbReference>
<gene>
    <name evidence="3" type="ORF">A2633_00215</name>
</gene>
<proteinExistence type="predicted"/>
<dbReference type="PANTHER" id="PTHR47559:SF1">
    <property type="entry name" value="OS03G0844900 PROTEIN"/>
    <property type="match status" value="1"/>
</dbReference>
<dbReference type="InterPro" id="IPR035104">
    <property type="entry name" value="Ribosomal_protein_S1-like"/>
</dbReference>
<reference evidence="3 4" key="1">
    <citation type="journal article" date="2016" name="Nat. Commun.">
        <title>Thousands of microbial genomes shed light on interconnected biogeochemical processes in an aquifer system.</title>
        <authorList>
            <person name="Anantharaman K."/>
            <person name="Brown C.T."/>
            <person name="Hug L.A."/>
            <person name="Sharon I."/>
            <person name="Castelle C.J."/>
            <person name="Probst A.J."/>
            <person name="Thomas B.C."/>
            <person name="Singh A."/>
            <person name="Wilkins M.J."/>
            <person name="Karaoz U."/>
            <person name="Brodie E.L."/>
            <person name="Williams K.H."/>
            <person name="Hubbard S.S."/>
            <person name="Banfield J.F."/>
        </authorList>
    </citation>
    <scope>NUCLEOTIDE SEQUENCE [LARGE SCALE GENOMIC DNA]</scope>
</reference>
<organism evidence="3 4">
    <name type="scientific">Candidatus Sungbacteria bacterium RIFCSPHIGHO2_01_FULL_47_32</name>
    <dbReference type="NCBI Taxonomy" id="1802264"/>
    <lineage>
        <taxon>Bacteria</taxon>
        <taxon>Candidatus Sungiibacteriota</taxon>
    </lineage>
</organism>
<dbReference type="Proteomes" id="UP000177152">
    <property type="component" value="Unassembled WGS sequence"/>
</dbReference>
<name>A0A1G2K706_9BACT</name>
<evidence type="ECO:0000256" key="1">
    <source>
        <dbReference type="SAM" id="MobiDB-lite"/>
    </source>
</evidence>
<feature type="domain" description="S1 motif" evidence="2">
    <location>
        <begin position="30"/>
        <end position="97"/>
    </location>
</feature>
<comment type="caution">
    <text evidence="3">The sequence shown here is derived from an EMBL/GenBank/DDBJ whole genome shotgun (WGS) entry which is preliminary data.</text>
</comment>
<accession>A0A1G2K706</accession>
<dbReference type="GO" id="GO:0003676">
    <property type="term" value="F:nucleic acid binding"/>
    <property type="evidence" value="ECO:0007669"/>
    <property type="project" value="InterPro"/>
</dbReference>
<dbReference type="EMBL" id="MHQC01000016">
    <property type="protein sequence ID" value="OGZ95197.1"/>
    <property type="molecule type" value="Genomic_DNA"/>
</dbReference>
<sequence length="394" mass="44147">MVQKTKPNDKSLMESALRTKGNIFNIVKVGDIIEGTILEKHGSRIFINLGPRGTGIIYGREYYEAQDLLKNMEPGTTLLAKVIEPDNEEGYIELSIKEAGREKNWQDIKDIMESSTPLTLKVLDVNKGGLIIEYKGVKGFLPVSQLSSKNYPRVPGGDKERIYEELKKFLGTELTVKIIDVNPIEEKLIFSEKSNESAKIQEKLSKYTVGDTIDGEVTGIVNFGAFVTFDEGLEGLVHISEIDWQLIENPGDVLKIGEKVKAKIIEIGGEKISLSLKALKEDPWTHVNEKFHKGDLIKGTVVKYNSFGAFVKLDAEIQGLLHISEFGTEAKMREDIKLNKEYEFKILSIDAREHRLALGIPANHTAVDEETKEEKTETKVEEEPKAEGTEVKTE</sequence>
<evidence type="ECO:0000313" key="3">
    <source>
        <dbReference type="EMBL" id="OGZ95197.1"/>
    </source>
</evidence>
<evidence type="ECO:0000313" key="4">
    <source>
        <dbReference type="Proteomes" id="UP000177152"/>
    </source>
</evidence>
<dbReference type="InterPro" id="IPR003029">
    <property type="entry name" value="S1_domain"/>
</dbReference>
<dbReference type="SMART" id="SM00316">
    <property type="entry name" value="S1"/>
    <property type="match status" value="4"/>
</dbReference>
<dbReference type="CDD" id="cd04465">
    <property type="entry name" value="S1_RPS1_repeat_ec2_hs2"/>
    <property type="match status" value="1"/>
</dbReference>
<dbReference type="InterPro" id="IPR052757">
    <property type="entry name" value="Ribosomal_protein_S1"/>
</dbReference>
<protein>
    <recommendedName>
        <fullName evidence="2">S1 motif domain-containing protein</fullName>
    </recommendedName>
</protein>
<dbReference type="Pfam" id="PF00575">
    <property type="entry name" value="S1"/>
    <property type="match status" value="3"/>
</dbReference>
<dbReference type="PRINTS" id="PR00681">
    <property type="entry name" value="RIBOSOMALS1"/>
</dbReference>
<feature type="domain" description="S1 motif" evidence="2">
    <location>
        <begin position="109"/>
        <end position="193"/>
    </location>
</feature>